<dbReference type="InterPro" id="IPR015943">
    <property type="entry name" value="WD40/YVTN_repeat-like_dom_sf"/>
</dbReference>
<dbReference type="Gene3D" id="2.130.10.10">
    <property type="entry name" value="YVTN repeat-like/Quinoprotein amine dehydrogenase"/>
    <property type="match status" value="1"/>
</dbReference>
<dbReference type="AlphaFoldDB" id="A0A448WWG0"/>
<evidence type="ECO:0000313" key="2">
    <source>
        <dbReference type="Proteomes" id="UP000784294"/>
    </source>
</evidence>
<dbReference type="Proteomes" id="UP000784294">
    <property type="component" value="Unassembled WGS sequence"/>
</dbReference>
<organism evidence="1 2">
    <name type="scientific">Protopolystoma xenopodis</name>
    <dbReference type="NCBI Taxonomy" id="117903"/>
    <lineage>
        <taxon>Eukaryota</taxon>
        <taxon>Metazoa</taxon>
        <taxon>Spiralia</taxon>
        <taxon>Lophotrochozoa</taxon>
        <taxon>Platyhelminthes</taxon>
        <taxon>Monogenea</taxon>
        <taxon>Polyopisthocotylea</taxon>
        <taxon>Polystomatidea</taxon>
        <taxon>Polystomatidae</taxon>
        <taxon>Protopolystoma</taxon>
    </lineage>
</organism>
<name>A0A448WWG0_9PLAT</name>
<dbReference type="SUPFAM" id="SSF50978">
    <property type="entry name" value="WD40 repeat-like"/>
    <property type="match status" value="1"/>
</dbReference>
<accession>A0A448WWG0</accession>
<keyword evidence="2" id="KW-1185">Reference proteome</keyword>
<dbReference type="EMBL" id="CAAALY010053869">
    <property type="protein sequence ID" value="VEL21935.1"/>
    <property type="molecule type" value="Genomic_DNA"/>
</dbReference>
<dbReference type="InterPro" id="IPR036322">
    <property type="entry name" value="WD40_repeat_dom_sf"/>
</dbReference>
<comment type="caution">
    <text evidence="1">The sequence shown here is derived from an EMBL/GenBank/DDBJ whole genome shotgun (WGS) entry which is preliminary data.</text>
</comment>
<evidence type="ECO:0000313" key="1">
    <source>
        <dbReference type="EMBL" id="VEL21935.1"/>
    </source>
</evidence>
<protein>
    <submittedName>
        <fullName evidence="1">Uncharacterized protein</fullName>
    </submittedName>
</protein>
<proteinExistence type="predicted"/>
<sequence>MGSLSPPSILLTTSNEASQECVTIWDPIAGNSIARLSGEQASRSRICLINGRLLVVPAAKKPLLLIWDLQTALCSGCLIGVLPNGHTGSIGELCLPFWSCHMPLLLVSADASGFLSCWDLGSLGEFNLVIKSDPEFSSRSLKHDSPATNSALWYAAQVSRGLPRLGSYRDNIIVAGTEGLKFFASRTGVVTRQKSFECPLHSLAVKEFSRLLFLGGDNGILFVTTLSNSSGDNLLVRRRCFVESR</sequence>
<dbReference type="OrthoDB" id="756370at2759"/>
<reference evidence="1" key="1">
    <citation type="submission" date="2018-11" db="EMBL/GenBank/DDBJ databases">
        <authorList>
            <consortium name="Pathogen Informatics"/>
        </authorList>
    </citation>
    <scope>NUCLEOTIDE SEQUENCE</scope>
</reference>
<gene>
    <name evidence="1" type="ORF">PXEA_LOCUS15375</name>
</gene>